<dbReference type="InterPro" id="IPR002300">
    <property type="entry name" value="aa-tRNA-synth_Ia"/>
</dbReference>
<evidence type="ECO:0000256" key="8">
    <source>
        <dbReference type="ARBA" id="ARBA00030520"/>
    </source>
</evidence>
<dbReference type="SUPFAM" id="SSF50677">
    <property type="entry name" value="ValRS/IleRS/LeuRS editing domain"/>
    <property type="match status" value="1"/>
</dbReference>
<dbReference type="SUPFAM" id="SSF52374">
    <property type="entry name" value="Nucleotidylyl transferase"/>
    <property type="match status" value="1"/>
</dbReference>
<evidence type="ECO:0000259" key="13">
    <source>
        <dbReference type="Pfam" id="PF24810"/>
    </source>
</evidence>
<dbReference type="InterPro" id="IPR009080">
    <property type="entry name" value="tRNAsynth_Ia_anticodon-bd"/>
</dbReference>
<dbReference type="PROSITE" id="PS00178">
    <property type="entry name" value="AA_TRNA_LIGASE_I"/>
    <property type="match status" value="1"/>
</dbReference>
<evidence type="ECO:0000313" key="14">
    <source>
        <dbReference type="EMBL" id="KAG5179721.1"/>
    </source>
</evidence>
<dbReference type="InterPro" id="IPR055416">
    <property type="entry name" value="RBD_LARS1"/>
</dbReference>
<dbReference type="Gene3D" id="3.40.50.620">
    <property type="entry name" value="HUPs"/>
    <property type="match status" value="1"/>
</dbReference>
<dbReference type="OrthoDB" id="10249672at2759"/>
<comment type="similarity">
    <text evidence="1 9">Belongs to the class-I aminoacyl-tRNA synthetase family.</text>
</comment>
<keyword evidence="3 9" id="KW-0436">Ligase</keyword>
<dbReference type="Proteomes" id="UP000664859">
    <property type="component" value="Unassembled WGS sequence"/>
</dbReference>
<name>A0A835YRC2_9STRA</name>
<dbReference type="Pfam" id="PF08264">
    <property type="entry name" value="Anticodon_1"/>
    <property type="match status" value="1"/>
</dbReference>
<dbReference type="InterPro" id="IPR014729">
    <property type="entry name" value="Rossmann-like_a/b/a_fold"/>
</dbReference>
<keyword evidence="15" id="KW-1185">Reference proteome</keyword>
<evidence type="ECO:0000256" key="1">
    <source>
        <dbReference type="ARBA" id="ARBA00005594"/>
    </source>
</evidence>
<dbReference type="Pfam" id="PF24810">
    <property type="entry name" value="RBD_LARS1"/>
    <property type="match status" value="1"/>
</dbReference>
<accession>A0A835YRC2</accession>
<feature type="domain" description="Aminoacyl-tRNA synthetase class Ia" evidence="11">
    <location>
        <begin position="36"/>
        <end position="127"/>
    </location>
</feature>
<keyword evidence="6 9" id="KW-0648">Protein biosynthesis</keyword>
<evidence type="ECO:0000259" key="11">
    <source>
        <dbReference type="Pfam" id="PF00133"/>
    </source>
</evidence>
<feature type="compositionally biased region" description="Low complexity" evidence="10">
    <location>
        <begin position="1"/>
        <end position="10"/>
    </location>
</feature>
<dbReference type="FunFam" id="3.90.740.10:FF:000001">
    <property type="entry name" value="Leucine--tRNA ligase, cytoplasmic"/>
    <property type="match status" value="1"/>
</dbReference>
<dbReference type="NCBIfam" id="NF008957">
    <property type="entry name" value="PRK12300.1"/>
    <property type="match status" value="1"/>
</dbReference>
<dbReference type="GO" id="GO:0006429">
    <property type="term" value="P:leucyl-tRNA aminoacylation"/>
    <property type="evidence" value="ECO:0007669"/>
    <property type="project" value="InterPro"/>
</dbReference>
<feature type="domain" description="Aminoacyl-tRNA synthetase class Ia" evidence="11">
    <location>
        <begin position="177"/>
        <end position="750"/>
    </location>
</feature>
<feature type="domain" description="Methionyl/Valyl/Leucyl/Isoleucyl-tRNA synthetase anticodon-binding" evidence="12">
    <location>
        <begin position="800"/>
        <end position="927"/>
    </location>
</feature>
<proteinExistence type="inferred from homology"/>
<dbReference type="InterPro" id="IPR004493">
    <property type="entry name" value="Leu-tRNA-synth_Ia_arc/euk"/>
</dbReference>
<dbReference type="PANTHER" id="PTHR45794:SF1">
    <property type="entry name" value="LEUCINE--TRNA LIGASE, CYTOPLASMIC"/>
    <property type="match status" value="1"/>
</dbReference>
<dbReference type="NCBIfam" id="TIGR00395">
    <property type="entry name" value="leuS_arch"/>
    <property type="match status" value="1"/>
</dbReference>
<organism evidence="14 15">
    <name type="scientific">Tribonema minus</name>
    <dbReference type="NCBI Taxonomy" id="303371"/>
    <lineage>
        <taxon>Eukaryota</taxon>
        <taxon>Sar</taxon>
        <taxon>Stramenopiles</taxon>
        <taxon>Ochrophyta</taxon>
        <taxon>PX clade</taxon>
        <taxon>Xanthophyceae</taxon>
        <taxon>Tribonematales</taxon>
        <taxon>Tribonemataceae</taxon>
        <taxon>Tribonema</taxon>
    </lineage>
</organism>
<dbReference type="PANTHER" id="PTHR45794">
    <property type="entry name" value="LEUCYL-TRNA SYNTHETASE"/>
    <property type="match status" value="1"/>
</dbReference>
<dbReference type="EC" id="6.1.1.4" evidence="2"/>
<dbReference type="AlphaFoldDB" id="A0A835YRC2"/>
<dbReference type="Gene3D" id="1.10.730.10">
    <property type="entry name" value="Isoleucyl-tRNA Synthetase, Domain 1"/>
    <property type="match status" value="1"/>
</dbReference>
<dbReference type="GO" id="GO:0004823">
    <property type="term" value="F:leucine-tRNA ligase activity"/>
    <property type="evidence" value="ECO:0007669"/>
    <property type="project" value="UniProtKB-EC"/>
</dbReference>
<dbReference type="InterPro" id="IPR013155">
    <property type="entry name" value="M/V/L/I-tRNA-synth_anticd-bd"/>
</dbReference>
<evidence type="ECO:0000256" key="10">
    <source>
        <dbReference type="SAM" id="MobiDB-lite"/>
    </source>
</evidence>
<evidence type="ECO:0000256" key="9">
    <source>
        <dbReference type="RuleBase" id="RU363035"/>
    </source>
</evidence>
<protein>
    <recommendedName>
        <fullName evidence="2">leucine--tRNA ligase</fullName>
        <ecNumber evidence="2">6.1.1.4</ecNumber>
    </recommendedName>
    <alternativeName>
        <fullName evidence="8">Leucyl-tRNA synthetase</fullName>
    </alternativeName>
</protein>
<evidence type="ECO:0000256" key="4">
    <source>
        <dbReference type="ARBA" id="ARBA00022741"/>
    </source>
</evidence>
<comment type="caution">
    <text evidence="14">The sequence shown here is derived from an EMBL/GenBank/DDBJ whole genome shotgun (WGS) entry which is preliminary data.</text>
</comment>
<keyword evidence="4 9" id="KW-0547">Nucleotide-binding</keyword>
<sequence>MPPAKAAKGADAGGEDGGPKSFARRNHLCDIADKAQAKWREEKIFETRAKYDADGRPLPKFLVTFPYPYMNGRLHLGHAYSLTKADFMTQYQLIKGVNALFPFGFHCTGMPIQVREAEPMETEAAATNAEVAVEKKGKGKKSKLVAKTGGNVVRQWDIMKMMVPEDEISAFTDPLQWLKYFPPHGKADLERFGAAVDWRRSFITTAVNPYYDSFIRWQFNTLKANDKVRFGKRANVYSTLDGQVCADHDRASGEGVGPQEYTLIKLRVLELKGRLNQLAGKDVYLAPATLRPETMYGQTNCFVLPEGVYGAYEWADGSVMIMSARGAKGLAHQGFAKEWGKVECLIPDLTGQELIGLPLSAPNATYDVVYTLPLLTISMGKGTGVVTSVPSDAPDDYAALKELKEKPQFREKFGLTDEMVMPFDVVPIINIPGYGNMSAEVMCEKLKIKSCKDVDKLKAAKEEVYLKGFYEGVMEVGPYAGDKVCDAKPKIRQEMIEAGQALPYYEPESTVMSRSGDECIVALTDQWYLPYGEEAWVKQVSEHVNSSNFTAYSQSALDKFNFTLGWLKEWACTRLFGLGTRLPWDETWVIESLSDSTIYMAYYTVAHLLHGHDNLDGITKPSPCNMAPEQFTDAVWDYIFLSRPMPSACSTDANVKATLEEMRGEFEYWYPMDLRCSAKDLIPNHLTMALYNHASIWKDRPELWPKGYWTNGHILVDAEKMSKSKGNFLMLNECIERFSADATRFACANAGDSLLDANFEVATANNAIITLTKEEEWFKATLEALKTDQLRTGPLEFFMDRAFDNEMNRLIAKTEDNYTRMMWREGLQGGFFEMQLLRDSYRDWCSRTGTAMHAGLTTRFIEVQTVILAPICPHFCEFVWGELLGKTGSVLRAGWPAAGAVDVWTSSAFLFLQKSLRNFRNTVGKSKTPPTKGQVLVAMEYPQWKKETLLYLQSVPKTESGAFPDDFMAGLRAFAAQKNFDKKQQQGLMQFAAFVRAQYDEAGPSALDVTLPYDQRAVLEENLEYARSALALEVLTIHIVGEDGCPGNERLWQLTSPGHPVIVAA</sequence>
<dbReference type="InterPro" id="IPR009008">
    <property type="entry name" value="Val/Leu/Ile-tRNA-synth_edit"/>
</dbReference>
<dbReference type="Gene3D" id="3.90.740.10">
    <property type="entry name" value="Valyl/Leucyl/Isoleucyl-tRNA synthetase, editing domain"/>
    <property type="match status" value="1"/>
</dbReference>
<dbReference type="GO" id="GO:0005524">
    <property type="term" value="F:ATP binding"/>
    <property type="evidence" value="ECO:0007669"/>
    <property type="project" value="UniProtKB-KW"/>
</dbReference>
<reference evidence="14" key="1">
    <citation type="submission" date="2021-02" db="EMBL/GenBank/DDBJ databases">
        <title>First Annotated Genome of the Yellow-green Alga Tribonema minus.</title>
        <authorList>
            <person name="Mahan K.M."/>
        </authorList>
    </citation>
    <scope>NUCLEOTIDE SEQUENCE</scope>
    <source>
        <strain evidence="14">UTEX B ZZ1240</strain>
    </source>
</reference>
<dbReference type="SUPFAM" id="SSF47323">
    <property type="entry name" value="Anticodon-binding domain of a subclass of class I aminoacyl-tRNA synthetases"/>
    <property type="match status" value="1"/>
</dbReference>
<evidence type="ECO:0000313" key="15">
    <source>
        <dbReference type="Proteomes" id="UP000664859"/>
    </source>
</evidence>
<evidence type="ECO:0000259" key="12">
    <source>
        <dbReference type="Pfam" id="PF08264"/>
    </source>
</evidence>
<keyword evidence="5 9" id="KW-0067">ATP-binding</keyword>
<feature type="domain" description="Leucine--tRNA ligase RagD-binding" evidence="13">
    <location>
        <begin position="937"/>
        <end position="1011"/>
    </location>
</feature>
<evidence type="ECO:0000256" key="6">
    <source>
        <dbReference type="ARBA" id="ARBA00022917"/>
    </source>
</evidence>
<evidence type="ECO:0000256" key="2">
    <source>
        <dbReference type="ARBA" id="ARBA00013164"/>
    </source>
</evidence>
<evidence type="ECO:0000256" key="5">
    <source>
        <dbReference type="ARBA" id="ARBA00022840"/>
    </source>
</evidence>
<evidence type="ECO:0000256" key="7">
    <source>
        <dbReference type="ARBA" id="ARBA00023146"/>
    </source>
</evidence>
<keyword evidence="7 9" id="KW-0030">Aminoacyl-tRNA synthetase</keyword>
<feature type="region of interest" description="Disordered" evidence="10">
    <location>
        <begin position="1"/>
        <end position="21"/>
    </location>
</feature>
<dbReference type="GO" id="GO:0002161">
    <property type="term" value="F:aminoacyl-tRNA deacylase activity"/>
    <property type="evidence" value="ECO:0007669"/>
    <property type="project" value="InterPro"/>
</dbReference>
<dbReference type="EMBL" id="JAFCMP010000445">
    <property type="protein sequence ID" value="KAG5179721.1"/>
    <property type="molecule type" value="Genomic_DNA"/>
</dbReference>
<evidence type="ECO:0000256" key="3">
    <source>
        <dbReference type="ARBA" id="ARBA00022598"/>
    </source>
</evidence>
<dbReference type="Pfam" id="PF00133">
    <property type="entry name" value="tRNA-synt_1"/>
    <property type="match status" value="2"/>
</dbReference>
<gene>
    <name evidence="14" type="ORF">JKP88DRAFT_269075</name>
</gene>
<dbReference type="InterPro" id="IPR001412">
    <property type="entry name" value="aa-tRNA-synth_I_CS"/>
</dbReference>